<dbReference type="GO" id="GO:0016746">
    <property type="term" value="F:acyltransferase activity"/>
    <property type="evidence" value="ECO:0007669"/>
    <property type="project" value="UniProtKB-KW"/>
</dbReference>
<dbReference type="EMBL" id="JBCGBG010000010">
    <property type="protein sequence ID" value="MEL7698379.1"/>
    <property type="molecule type" value="Genomic_DNA"/>
</dbReference>
<feature type="transmembrane region" description="Helical" evidence="1">
    <location>
        <begin position="193"/>
        <end position="214"/>
    </location>
</feature>
<feature type="transmembrane region" description="Helical" evidence="1">
    <location>
        <begin position="122"/>
        <end position="140"/>
    </location>
</feature>
<feature type="transmembrane region" description="Helical" evidence="1">
    <location>
        <begin position="92"/>
        <end position="110"/>
    </location>
</feature>
<feature type="domain" description="Acyltransferase 3" evidence="2">
    <location>
        <begin position="7"/>
        <end position="330"/>
    </location>
</feature>
<feature type="transmembrane region" description="Helical" evidence="1">
    <location>
        <begin position="286"/>
        <end position="303"/>
    </location>
</feature>
<feature type="transmembrane region" description="Helical" evidence="1">
    <location>
        <begin position="160"/>
        <end position="181"/>
    </location>
</feature>
<proteinExistence type="predicted"/>
<feature type="transmembrane region" description="Helical" evidence="1">
    <location>
        <begin position="315"/>
        <end position="334"/>
    </location>
</feature>
<evidence type="ECO:0000256" key="1">
    <source>
        <dbReference type="SAM" id="Phobius"/>
    </source>
</evidence>
<name>A0ABU9MQP5_9GAMM</name>
<dbReference type="PANTHER" id="PTHR36927:SF1">
    <property type="entry name" value="MDO-LIKE PROTEIN"/>
    <property type="match status" value="1"/>
</dbReference>
<dbReference type="RefSeq" id="WP_342557951.1">
    <property type="nucleotide sequence ID" value="NZ_JBCGBG010000010.1"/>
</dbReference>
<feature type="transmembrane region" description="Helical" evidence="1">
    <location>
        <begin position="54"/>
        <end position="71"/>
    </location>
</feature>
<feature type="transmembrane region" description="Helical" evidence="1">
    <location>
        <begin position="12"/>
        <end position="34"/>
    </location>
</feature>
<keyword evidence="1" id="KW-0472">Membrane</keyword>
<keyword evidence="1" id="KW-1133">Transmembrane helix</keyword>
<accession>A0ABU9MQP5</accession>
<keyword evidence="1" id="KW-0812">Transmembrane</keyword>
<reference evidence="3 4" key="1">
    <citation type="submission" date="2024-04" db="EMBL/GenBank/DDBJ databases">
        <authorList>
            <person name="Suleimanova A.D."/>
            <person name="Pudova D.S."/>
            <person name="Shagimardanova E.I."/>
            <person name="Sharipova M.R."/>
        </authorList>
    </citation>
    <scope>NUCLEOTIDE SEQUENCE [LARGE SCALE GENOMIC DNA]</scope>
    <source>
        <strain evidence="3 4">3.1</strain>
    </source>
</reference>
<feature type="transmembrane region" description="Helical" evidence="1">
    <location>
        <begin position="246"/>
        <end position="265"/>
    </location>
</feature>
<dbReference type="Proteomes" id="UP001468095">
    <property type="component" value="Unassembled WGS sequence"/>
</dbReference>
<dbReference type="InterPro" id="IPR050623">
    <property type="entry name" value="Glucan_succinyl_AcylTrfase"/>
</dbReference>
<evidence type="ECO:0000313" key="3">
    <source>
        <dbReference type="EMBL" id="MEL7698379.1"/>
    </source>
</evidence>
<keyword evidence="4" id="KW-1185">Reference proteome</keyword>
<feature type="transmembrane region" description="Helical" evidence="1">
    <location>
        <begin position="223"/>
        <end position="240"/>
    </location>
</feature>
<gene>
    <name evidence="3" type="ORF">AABB92_22330</name>
</gene>
<sequence>MNNRLTGLDLLRSIIMIFGPTFHASMLYGGAWGFDYSLNQNVWVVDALNLTHPFRMELFFIISGFFSALLIKRKGASHFISSRKKRLIRPTLLAVMITLPLIAMEMYFLFDDKDLRDYLSYKHLWFLIVLSQISMLLMLAPEKINRLASYIAEKLNRLTWPFVFSLLFLAVCLSVAVSKIVNMLLPNSVLSVSQIIPTIQYIPFFFTGMLLFFIKKDVNKKEAMFLSALYLLWYFFSIIFKGEFKTAMSLCQVFAVIALCLALFYTFKNLNIKENKTITALSKLALPFYLTHLPILIFLGWVWSKSGISRDPVLFLTYVIVLNIIFSFAASILIRKSQKMSIFLGLA</sequence>
<keyword evidence="3" id="KW-0808">Transferase</keyword>
<keyword evidence="3" id="KW-0012">Acyltransferase</keyword>
<evidence type="ECO:0000259" key="2">
    <source>
        <dbReference type="Pfam" id="PF01757"/>
    </source>
</evidence>
<evidence type="ECO:0000313" key="4">
    <source>
        <dbReference type="Proteomes" id="UP001468095"/>
    </source>
</evidence>
<comment type="caution">
    <text evidence="3">The sequence shown here is derived from an EMBL/GenBank/DDBJ whole genome shotgun (WGS) entry which is preliminary data.</text>
</comment>
<organism evidence="3 4">
    <name type="scientific">Pantoea brenneri</name>
    <dbReference type="NCBI Taxonomy" id="472694"/>
    <lineage>
        <taxon>Bacteria</taxon>
        <taxon>Pseudomonadati</taxon>
        <taxon>Pseudomonadota</taxon>
        <taxon>Gammaproteobacteria</taxon>
        <taxon>Enterobacterales</taxon>
        <taxon>Erwiniaceae</taxon>
        <taxon>Pantoea</taxon>
    </lineage>
</organism>
<dbReference type="Pfam" id="PF01757">
    <property type="entry name" value="Acyl_transf_3"/>
    <property type="match status" value="1"/>
</dbReference>
<dbReference type="InterPro" id="IPR002656">
    <property type="entry name" value="Acyl_transf_3_dom"/>
</dbReference>
<dbReference type="PANTHER" id="PTHR36927">
    <property type="entry name" value="BLR4337 PROTEIN"/>
    <property type="match status" value="1"/>
</dbReference>
<protein>
    <submittedName>
        <fullName evidence="3">Acyltransferase family protein</fullName>
    </submittedName>
</protein>